<evidence type="ECO:0000256" key="5">
    <source>
        <dbReference type="ARBA" id="ARBA00022727"/>
    </source>
</evidence>
<dbReference type="EMBL" id="JAMSKV010000007">
    <property type="protein sequence ID" value="MCQ8278677.1"/>
    <property type="molecule type" value="Genomic_DNA"/>
</dbReference>
<dbReference type="Gene3D" id="3.40.50.300">
    <property type="entry name" value="P-loop containing nucleotide triphosphate hydrolases"/>
    <property type="match status" value="1"/>
</dbReference>
<reference evidence="13 14" key="1">
    <citation type="submission" date="2022-06" db="EMBL/GenBank/DDBJ databases">
        <title>Endosaccharibacter gen. nov., sp. nov., endophytic bacteria isolated from sugarcane.</title>
        <authorList>
            <person name="Pitiwittayakul N."/>
            <person name="Yukphan P."/>
            <person name="Charoenyingcharoen P."/>
            <person name="Tanasupawat S."/>
        </authorList>
    </citation>
    <scope>NUCLEOTIDE SEQUENCE [LARGE SCALE GENOMIC DNA]</scope>
    <source>
        <strain evidence="13 14">KSS8</strain>
    </source>
</reference>
<organism evidence="13 14">
    <name type="scientific">Endosaccharibacter trunci</name>
    <dbReference type="NCBI Taxonomy" id="2812733"/>
    <lineage>
        <taxon>Bacteria</taxon>
        <taxon>Pseudomonadati</taxon>
        <taxon>Pseudomonadota</taxon>
        <taxon>Alphaproteobacteria</taxon>
        <taxon>Acetobacterales</taxon>
        <taxon>Acetobacteraceae</taxon>
        <taxon>Endosaccharibacter</taxon>
    </lineage>
</organism>
<evidence type="ECO:0000256" key="11">
    <source>
        <dbReference type="HAMAP-Rule" id="MF_00165"/>
    </source>
</evidence>
<comment type="similarity">
    <text evidence="1 11">Belongs to the thymidylate kinase family.</text>
</comment>
<dbReference type="PANTHER" id="PTHR10344:SF4">
    <property type="entry name" value="UMP-CMP KINASE 2, MITOCHONDRIAL"/>
    <property type="match status" value="1"/>
</dbReference>
<name>A0ABT1W723_9PROT</name>
<comment type="caution">
    <text evidence="13">The sequence shown here is derived from an EMBL/GenBank/DDBJ whole genome shotgun (WGS) entry which is preliminary data.</text>
</comment>
<feature type="binding site" evidence="11">
    <location>
        <begin position="10"/>
        <end position="17"/>
    </location>
    <ligand>
        <name>ATP</name>
        <dbReference type="ChEBI" id="CHEBI:30616"/>
    </ligand>
</feature>
<dbReference type="InterPro" id="IPR039430">
    <property type="entry name" value="Thymidylate_kin-like_dom"/>
</dbReference>
<dbReference type="Pfam" id="PF02223">
    <property type="entry name" value="Thymidylate_kin"/>
    <property type="match status" value="1"/>
</dbReference>
<evidence type="ECO:0000256" key="6">
    <source>
        <dbReference type="ARBA" id="ARBA00022741"/>
    </source>
</evidence>
<sequence>MSGFFLTLEGGEGAGKSTQSRLLAEELERGGHRVLRTREPGGSPGAERLRALLLAGDHGLCLRSEILLHVAARMDHLERTVLPALAGNAVVVCDRFGDSTLAYQGYGLAEGDPEVLDFIRAIARASYRQPDLTLLLDVSREVARTRLVRRGDSPDRYERLDEAFHDRVSAGFRAIAEAEPERVVRIDADGAPELVSGRLLREVKRRLGS</sequence>
<evidence type="ECO:0000313" key="14">
    <source>
        <dbReference type="Proteomes" id="UP001524587"/>
    </source>
</evidence>
<comment type="catalytic activity">
    <reaction evidence="10 11">
        <text>dTMP + ATP = dTDP + ADP</text>
        <dbReference type="Rhea" id="RHEA:13517"/>
        <dbReference type="ChEBI" id="CHEBI:30616"/>
        <dbReference type="ChEBI" id="CHEBI:58369"/>
        <dbReference type="ChEBI" id="CHEBI:63528"/>
        <dbReference type="ChEBI" id="CHEBI:456216"/>
        <dbReference type="EC" id="2.7.4.9"/>
    </reaction>
</comment>
<keyword evidence="8 11" id="KW-0067">ATP-binding</keyword>
<evidence type="ECO:0000256" key="2">
    <source>
        <dbReference type="ARBA" id="ARBA00012980"/>
    </source>
</evidence>
<keyword evidence="7 11" id="KW-0418">Kinase</keyword>
<evidence type="ECO:0000256" key="1">
    <source>
        <dbReference type="ARBA" id="ARBA00009776"/>
    </source>
</evidence>
<evidence type="ECO:0000256" key="4">
    <source>
        <dbReference type="ARBA" id="ARBA00022679"/>
    </source>
</evidence>
<evidence type="ECO:0000256" key="9">
    <source>
        <dbReference type="ARBA" id="ARBA00029962"/>
    </source>
</evidence>
<evidence type="ECO:0000256" key="3">
    <source>
        <dbReference type="ARBA" id="ARBA00017144"/>
    </source>
</evidence>
<dbReference type="HAMAP" id="MF_00165">
    <property type="entry name" value="Thymidylate_kinase"/>
    <property type="match status" value="1"/>
</dbReference>
<dbReference type="NCBIfam" id="TIGR00041">
    <property type="entry name" value="DTMP_kinase"/>
    <property type="match status" value="1"/>
</dbReference>
<dbReference type="RefSeq" id="WP_422864158.1">
    <property type="nucleotide sequence ID" value="NZ_JAMSKV010000007.1"/>
</dbReference>
<dbReference type="PANTHER" id="PTHR10344">
    <property type="entry name" value="THYMIDYLATE KINASE"/>
    <property type="match status" value="1"/>
</dbReference>
<feature type="domain" description="Thymidylate kinase-like" evidence="12">
    <location>
        <begin position="8"/>
        <end position="195"/>
    </location>
</feature>
<evidence type="ECO:0000259" key="12">
    <source>
        <dbReference type="Pfam" id="PF02223"/>
    </source>
</evidence>
<dbReference type="SUPFAM" id="SSF52540">
    <property type="entry name" value="P-loop containing nucleoside triphosphate hydrolases"/>
    <property type="match status" value="1"/>
</dbReference>
<keyword evidence="5 11" id="KW-0545">Nucleotide biosynthesis</keyword>
<comment type="function">
    <text evidence="11">Phosphorylation of dTMP to form dTDP in both de novo and salvage pathways of dTTP synthesis.</text>
</comment>
<evidence type="ECO:0000256" key="10">
    <source>
        <dbReference type="ARBA" id="ARBA00048743"/>
    </source>
</evidence>
<keyword evidence="4 11" id="KW-0808">Transferase</keyword>
<keyword evidence="14" id="KW-1185">Reference proteome</keyword>
<dbReference type="EC" id="2.7.4.9" evidence="2 11"/>
<gene>
    <name evidence="11 13" type="primary">tmk</name>
    <name evidence="13" type="ORF">NFI95_09455</name>
</gene>
<dbReference type="CDD" id="cd01672">
    <property type="entry name" value="TMPK"/>
    <property type="match status" value="1"/>
</dbReference>
<evidence type="ECO:0000313" key="13">
    <source>
        <dbReference type="EMBL" id="MCQ8278677.1"/>
    </source>
</evidence>
<evidence type="ECO:0000256" key="7">
    <source>
        <dbReference type="ARBA" id="ARBA00022777"/>
    </source>
</evidence>
<dbReference type="PROSITE" id="PS01331">
    <property type="entry name" value="THYMIDYLATE_KINASE"/>
    <property type="match status" value="1"/>
</dbReference>
<dbReference type="InterPro" id="IPR018094">
    <property type="entry name" value="Thymidylate_kinase"/>
</dbReference>
<keyword evidence="6 11" id="KW-0547">Nucleotide-binding</keyword>
<dbReference type="InterPro" id="IPR018095">
    <property type="entry name" value="Thymidylate_kin_CS"/>
</dbReference>
<evidence type="ECO:0000256" key="8">
    <source>
        <dbReference type="ARBA" id="ARBA00022840"/>
    </source>
</evidence>
<protein>
    <recommendedName>
        <fullName evidence="3 11">Thymidylate kinase</fullName>
        <ecNumber evidence="2 11">2.7.4.9</ecNumber>
    </recommendedName>
    <alternativeName>
        <fullName evidence="9 11">dTMP kinase</fullName>
    </alternativeName>
</protein>
<accession>A0ABT1W723</accession>
<proteinExistence type="inferred from homology"/>
<dbReference type="GO" id="GO:0004798">
    <property type="term" value="F:dTMP kinase activity"/>
    <property type="evidence" value="ECO:0007669"/>
    <property type="project" value="UniProtKB-EC"/>
</dbReference>
<dbReference type="InterPro" id="IPR027417">
    <property type="entry name" value="P-loop_NTPase"/>
</dbReference>
<dbReference type="Proteomes" id="UP001524587">
    <property type="component" value="Unassembled WGS sequence"/>
</dbReference>